<dbReference type="SUPFAM" id="SSF81383">
    <property type="entry name" value="F-box domain"/>
    <property type="match status" value="1"/>
</dbReference>
<accession>A0A6D2J600</accession>
<evidence type="ECO:0000313" key="3">
    <source>
        <dbReference type="Proteomes" id="UP000467841"/>
    </source>
</evidence>
<keyword evidence="3" id="KW-1185">Reference proteome</keyword>
<dbReference type="SUPFAM" id="SSF52047">
    <property type="entry name" value="RNI-like"/>
    <property type="match status" value="1"/>
</dbReference>
<dbReference type="PANTHER" id="PTHR31293:SF12">
    <property type="entry name" value="RNI-LIKE SUPERFAMILY PROTEIN"/>
    <property type="match status" value="1"/>
</dbReference>
<dbReference type="Pfam" id="PF00646">
    <property type="entry name" value="F-box"/>
    <property type="match status" value="1"/>
</dbReference>
<dbReference type="InterPro" id="IPR001810">
    <property type="entry name" value="F-box_dom"/>
</dbReference>
<evidence type="ECO:0000313" key="2">
    <source>
        <dbReference type="EMBL" id="CAA7032706.1"/>
    </source>
</evidence>
<dbReference type="AlphaFoldDB" id="A0A6D2J600"/>
<dbReference type="PANTHER" id="PTHR31293">
    <property type="entry name" value="RNI-LIKE SUPERFAMILY PROTEIN"/>
    <property type="match status" value="1"/>
</dbReference>
<name>A0A6D2J600_9BRAS</name>
<reference evidence="2" key="1">
    <citation type="submission" date="2020-01" db="EMBL/GenBank/DDBJ databases">
        <authorList>
            <person name="Mishra B."/>
        </authorList>
    </citation>
    <scope>NUCLEOTIDE SEQUENCE [LARGE SCALE GENOMIC DNA]</scope>
</reference>
<dbReference type="Proteomes" id="UP000467841">
    <property type="component" value="Unassembled WGS sequence"/>
</dbReference>
<organism evidence="2 3">
    <name type="scientific">Microthlaspi erraticum</name>
    <dbReference type="NCBI Taxonomy" id="1685480"/>
    <lineage>
        <taxon>Eukaryota</taxon>
        <taxon>Viridiplantae</taxon>
        <taxon>Streptophyta</taxon>
        <taxon>Embryophyta</taxon>
        <taxon>Tracheophyta</taxon>
        <taxon>Spermatophyta</taxon>
        <taxon>Magnoliopsida</taxon>
        <taxon>eudicotyledons</taxon>
        <taxon>Gunneridae</taxon>
        <taxon>Pentapetalae</taxon>
        <taxon>rosids</taxon>
        <taxon>malvids</taxon>
        <taxon>Brassicales</taxon>
        <taxon>Brassicaceae</taxon>
        <taxon>Coluteocarpeae</taxon>
        <taxon>Microthlaspi</taxon>
    </lineage>
</organism>
<dbReference type="EMBL" id="CACVBM020001126">
    <property type="protein sequence ID" value="CAA7032706.1"/>
    <property type="molecule type" value="Genomic_DNA"/>
</dbReference>
<gene>
    <name evidence="2" type="ORF">MERR_LOCUS19941</name>
</gene>
<proteinExistence type="predicted"/>
<dbReference type="PROSITE" id="PS50181">
    <property type="entry name" value="FBOX"/>
    <property type="match status" value="1"/>
</dbReference>
<feature type="domain" description="F-box" evidence="1">
    <location>
        <begin position="18"/>
        <end position="71"/>
    </location>
</feature>
<evidence type="ECO:0000259" key="1">
    <source>
        <dbReference type="PROSITE" id="PS50181"/>
    </source>
</evidence>
<protein>
    <recommendedName>
        <fullName evidence="1">F-box domain-containing protein</fullName>
    </recommendedName>
</protein>
<dbReference type="Gene3D" id="1.20.1280.50">
    <property type="match status" value="1"/>
</dbReference>
<sequence length="197" mass="22441">MACRGKSKQAGSSQRLKKDRISELPDPLIRHTLSHLSTKEAVSTSLLSTRWRTQWLWVPNLELSSTNFQDLDAFVKFGESFFDSSRLSCIHKLKLALDGNFKEDDVASYLTSWIDAATKRKLQHLHVHCPEFHYSSTMPLSLYTCETLVTLKLSEVSLQDPGSVSVTLPCLKTMHLKNLWYPVETRSLSLLVLSWKS</sequence>
<dbReference type="InterPro" id="IPR055294">
    <property type="entry name" value="FBL60-like"/>
</dbReference>
<comment type="caution">
    <text evidence="2">The sequence shown here is derived from an EMBL/GenBank/DDBJ whole genome shotgun (WGS) entry which is preliminary data.</text>
</comment>
<dbReference type="InterPro" id="IPR036047">
    <property type="entry name" value="F-box-like_dom_sf"/>
</dbReference>
<dbReference type="OrthoDB" id="1105129at2759"/>